<dbReference type="Pfam" id="PF02518">
    <property type="entry name" value="HATPase_c"/>
    <property type="match status" value="1"/>
</dbReference>
<dbReference type="InterPro" id="IPR051315">
    <property type="entry name" value="Bact_Chemotaxis_CheA"/>
</dbReference>
<dbReference type="InterPro" id="IPR011006">
    <property type="entry name" value="CheY-like_superfamily"/>
</dbReference>
<evidence type="ECO:0000256" key="5">
    <source>
        <dbReference type="ARBA" id="ARBA00022777"/>
    </source>
</evidence>
<dbReference type="SMART" id="SM00260">
    <property type="entry name" value="CheW"/>
    <property type="match status" value="1"/>
</dbReference>
<evidence type="ECO:0000259" key="12">
    <source>
        <dbReference type="PROSITE" id="PS50851"/>
    </source>
</evidence>
<keyword evidence="6" id="KW-0902">Two-component regulatory system</keyword>
<dbReference type="InterPro" id="IPR036641">
    <property type="entry name" value="HPT_dom_sf"/>
</dbReference>
<dbReference type="SUPFAM" id="SSF50341">
    <property type="entry name" value="CheW-like"/>
    <property type="match status" value="1"/>
</dbReference>
<dbReference type="SMART" id="SM00387">
    <property type="entry name" value="HATPase_c"/>
    <property type="match status" value="1"/>
</dbReference>
<dbReference type="Gene3D" id="1.20.120.160">
    <property type="entry name" value="HPT domain"/>
    <property type="match status" value="1"/>
</dbReference>
<dbReference type="Gene3D" id="2.30.30.40">
    <property type="entry name" value="SH3 Domains"/>
    <property type="match status" value="1"/>
</dbReference>
<feature type="region of interest" description="Disordered" evidence="9">
    <location>
        <begin position="126"/>
        <end position="153"/>
    </location>
</feature>
<dbReference type="InterPro" id="IPR036890">
    <property type="entry name" value="HATPase_C_sf"/>
</dbReference>
<sequence length="733" mass="81390">MDREALQKLLLSSFRQEAEERLQLLADQLSGWEEENTSEEQVEDLFREVHSLKGAARAVGQNDTEQLCHHWESLLAAARKKPALLCSANLELCRQALTMVRCLSLEQLVDIQQQTELKKNLEAAAKGQQWQAPSSAEPPDLASNRATASEPERVKVSNHNLTTLLFLAEEAQQLKQDNIEYHKQLKQVVLDIEELRKKQSQSGLHSDWFSRLLSGQELQQKEQKRELLNYADWSQQHMDQLYHTARKLQKSSARFCRDLVQFSDNFYTGVQSVLLVAGSVLFAGLPAMAQDLSRQTGKQLELELQDNNLQIDKRIIDELKPVLLHLVRNAIDHGIESAADRLSKGKTAKGKVVLALNQNSADQFELCITDDGQGIDIQRLKAEACAKGLFTETELQLMSEAEALALVFHSGLSTSALITEISGRGLGMAIVQDIIERLSGQIELQSVANQSCSIRISLPVSLSTFQALFIRCADRTLALPLFAVERCIRLKEEDIQYVENRATLAVGSQVLALWQLSDVLELADTKVKTMACPNVVILKVRGESFALSVDTVLGDREITVKALGPQLKKVQCVLGATLMGDGQLIPILDPTALYHKSKQVHTGAQVSGQAQQKSKCILVADDSFTSRALLKSILETAGYLVMTANDGQEAWNQLKQQQFDLLVSDVEMPKMDGFHLTLKVRNDAMLSSLPVILVTALQSPDDRQRGLEAGANAYLVKSGFEQDSLLDSIQRLI</sequence>
<dbReference type="SUPFAM" id="SSF52172">
    <property type="entry name" value="CheY-like"/>
    <property type="match status" value="1"/>
</dbReference>
<dbReference type="InterPro" id="IPR008207">
    <property type="entry name" value="Sig_transdc_His_kin_Hpt_dom"/>
</dbReference>
<dbReference type="PROSITE" id="PS50894">
    <property type="entry name" value="HPT"/>
    <property type="match status" value="1"/>
</dbReference>
<dbReference type="SUPFAM" id="SSF47226">
    <property type="entry name" value="Histidine-containing phosphotransfer domain, HPT domain"/>
    <property type="match status" value="1"/>
</dbReference>
<dbReference type="CDD" id="cd00088">
    <property type="entry name" value="HPT"/>
    <property type="match status" value="1"/>
</dbReference>
<dbReference type="InterPro" id="IPR036061">
    <property type="entry name" value="CheW-like_dom_sf"/>
</dbReference>
<dbReference type="InterPro" id="IPR001789">
    <property type="entry name" value="Sig_transdc_resp-reg_receiver"/>
</dbReference>
<dbReference type="PROSITE" id="PS50851">
    <property type="entry name" value="CHEW"/>
    <property type="match status" value="1"/>
</dbReference>
<dbReference type="SMART" id="SM00448">
    <property type="entry name" value="REC"/>
    <property type="match status" value="1"/>
</dbReference>
<evidence type="ECO:0000256" key="6">
    <source>
        <dbReference type="ARBA" id="ARBA00023012"/>
    </source>
</evidence>
<evidence type="ECO:0000259" key="10">
    <source>
        <dbReference type="PROSITE" id="PS50109"/>
    </source>
</evidence>
<evidence type="ECO:0000313" key="14">
    <source>
        <dbReference type="EMBL" id="MDR7122695.1"/>
    </source>
</evidence>
<dbReference type="EMBL" id="JAVDWR010000020">
    <property type="protein sequence ID" value="MDR7122695.1"/>
    <property type="molecule type" value="Genomic_DNA"/>
</dbReference>
<organism evidence="14 15">
    <name type="scientific">Rheinheimera soli</name>
    <dbReference type="NCBI Taxonomy" id="443616"/>
    <lineage>
        <taxon>Bacteria</taxon>
        <taxon>Pseudomonadati</taxon>
        <taxon>Pseudomonadota</taxon>
        <taxon>Gammaproteobacteria</taxon>
        <taxon>Chromatiales</taxon>
        <taxon>Chromatiaceae</taxon>
        <taxon>Rheinheimera</taxon>
    </lineage>
</organism>
<evidence type="ECO:0000256" key="7">
    <source>
        <dbReference type="PROSITE-ProRule" id="PRU00110"/>
    </source>
</evidence>
<accession>A0ABU1W4G5</accession>
<feature type="domain" description="Response regulatory" evidence="11">
    <location>
        <begin position="616"/>
        <end position="732"/>
    </location>
</feature>
<dbReference type="Pfam" id="PF01584">
    <property type="entry name" value="CheW"/>
    <property type="match status" value="1"/>
</dbReference>
<feature type="modified residue" description="4-aspartylphosphate" evidence="8">
    <location>
        <position position="665"/>
    </location>
</feature>
<dbReference type="InterPro" id="IPR002545">
    <property type="entry name" value="CheW-lke_dom"/>
</dbReference>
<keyword evidence="5 14" id="KW-0418">Kinase</keyword>
<dbReference type="GO" id="GO:0004673">
    <property type="term" value="F:protein histidine kinase activity"/>
    <property type="evidence" value="ECO:0007669"/>
    <property type="project" value="UniProtKB-EC"/>
</dbReference>
<dbReference type="Pfam" id="PF01627">
    <property type="entry name" value="Hpt"/>
    <property type="match status" value="1"/>
</dbReference>
<feature type="domain" description="CheW-like" evidence="12">
    <location>
        <begin position="464"/>
        <end position="599"/>
    </location>
</feature>
<protein>
    <recommendedName>
        <fullName evidence="2">histidine kinase</fullName>
        <ecNumber evidence="2">2.7.13.3</ecNumber>
    </recommendedName>
</protein>
<evidence type="ECO:0000256" key="3">
    <source>
        <dbReference type="ARBA" id="ARBA00022553"/>
    </source>
</evidence>
<evidence type="ECO:0000259" key="11">
    <source>
        <dbReference type="PROSITE" id="PS50110"/>
    </source>
</evidence>
<feature type="domain" description="Histidine kinase" evidence="10">
    <location>
        <begin position="317"/>
        <end position="462"/>
    </location>
</feature>
<evidence type="ECO:0000256" key="2">
    <source>
        <dbReference type="ARBA" id="ARBA00012438"/>
    </source>
</evidence>
<dbReference type="SMART" id="SM00073">
    <property type="entry name" value="HPT"/>
    <property type="match status" value="1"/>
</dbReference>
<dbReference type="SUPFAM" id="SSF55874">
    <property type="entry name" value="ATPase domain of HSP90 chaperone/DNA topoisomerase II/histidine kinase"/>
    <property type="match status" value="1"/>
</dbReference>
<evidence type="ECO:0000313" key="15">
    <source>
        <dbReference type="Proteomes" id="UP001257909"/>
    </source>
</evidence>
<dbReference type="RefSeq" id="WP_310281125.1">
    <property type="nucleotide sequence ID" value="NZ_JAVDWR010000020.1"/>
</dbReference>
<dbReference type="EC" id="2.7.13.3" evidence="2"/>
<dbReference type="InterPro" id="IPR003594">
    <property type="entry name" value="HATPase_dom"/>
</dbReference>
<reference evidence="14 15" key="1">
    <citation type="submission" date="2023-07" db="EMBL/GenBank/DDBJ databases">
        <title>Sorghum-associated microbial communities from plants grown in Nebraska, USA.</title>
        <authorList>
            <person name="Schachtman D."/>
        </authorList>
    </citation>
    <scope>NUCLEOTIDE SEQUENCE [LARGE SCALE GENOMIC DNA]</scope>
    <source>
        <strain evidence="14 15">4138</strain>
    </source>
</reference>
<feature type="domain" description="HPt" evidence="13">
    <location>
        <begin position="3"/>
        <end position="107"/>
    </location>
</feature>
<dbReference type="Gene3D" id="3.40.50.2300">
    <property type="match status" value="1"/>
</dbReference>
<dbReference type="PANTHER" id="PTHR43395:SF1">
    <property type="entry name" value="CHEMOTAXIS PROTEIN CHEA"/>
    <property type="match status" value="1"/>
</dbReference>
<evidence type="ECO:0000256" key="9">
    <source>
        <dbReference type="SAM" id="MobiDB-lite"/>
    </source>
</evidence>
<dbReference type="InterPro" id="IPR004358">
    <property type="entry name" value="Sig_transdc_His_kin-like_C"/>
</dbReference>
<dbReference type="PROSITE" id="PS50110">
    <property type="entry name" value="RESPONSE_REGULATORY"/>
    <property type="match status" value="1"/>
</dbReference>
<comment type="catalytic activity">
    <reaction evidence="1">
        <text>ATP + protein L-histidine = ADP + protein N-phospho-L-histidine.</text>
        <dbReference type="EC" id="2.7.13.3"/>
    </reaction>
</comment>
<dbReference type="Gene3D" id="3.30.565.10">
    <property type="entry name" value="Histidine kinase-like ATPase, C-terminal domain"/>
    <property type="match status" value="1"/>
</dbReference>
<gene>
    <name evidence="14" type="ORF">J2W69_003672</name>
</gene>
<dbReference type="Pfam" id="PF00072">
    <property type="entry name" value="Response_reg"/>
    <property type="match status" value="1"/>
</dbReference>
<evidence type="ECO:0000256" key="4">
    <source>
        <dbReference type="ARBA" id="ARBA00022679"/>
    </source>
</evidence>
<proteinExistence type="predicted"/>
<dbReference type="InterPro" id="IPR005467">
    <property type="entry name" value="His_kinase_dom"/>
</dbReference>
<dbReference type="PRINTS" id="PR00344">
    <property type="entry name" value="BCTRLSENSOR"/>
</dbReference>
<dbReference type="PANTHER" id="PTHR43395">
    <property type="entry name" value="SENSOR HISTIDINE KINASE CHEA"/>
    <property type="match status" value="1"/>
</dbReference>
<name>A0ABU1W4G5_9GAMM</name>
<feature type="modified residue" description="Phosphohistidine" evidence="7">
    <location>
        <position position="50"/>
    </location>
</feature>
<evidence type="ECO:0000259" key="13">
    <source>
        <dbReference type="PROSITE" id="PS50894"/>
    </source>
</evidence>
<keyword evidence="4 14" id="KW-0808">Transferase</keyword>
<dbReference type="PROSITE" id="PS50109">
    <property type="entry name" value="HIS_KIN"/>
    <property type="match status" value="1"/>
</dbReference>
<keyword evidence="15" id="KW-1185">Reference proteome</keyword>
<dbReference type="Proteomes" id="UP001257909">
    <property type="component" value="Unassembled WGS sequence"/>
</dbReference>
<comment type="caution">
    <text evidence="14">The sequence shown here is derived from an EMBL/GenBank/DDBJ whole genome shotgun (WGS) entry which is preliminary data.</text>
</comment>
<evidence type="ECO:0000256" key="8">
    <source>
        <dbReference type="PROSITE-ProRule" id="PRU00169"/>
    </source>
</evidence>
<keyword evidence="3 8" id="KW-0597">Phosphoprotein</keyword>
<evidence type="ECO:0000256" key="1">
    <source>
        <dbReference type="ARBA" id="ARBA00000085"/>
    </source>
</evidence>